<keyword evidence="4" id="KW-1185">Reference proteome</keyword>
<gene>
    <name evidence="3" type="ORF">JKP34_10295</name>
</gene>
<reference evidence="3" key="1">
    <citation type="submission" date="2021-01" db="EMBL/GenBank/DDBJ databases">
        <title>Marivirga sp. nov., isolated from intertidal surface sediments.</title>
        <authorList>
            <person name="Zhang M."/>
        </authorList>
    </citation>
    <scope>NUCLEOTIDE SEQUENCE</scope>
    <source>
        <strain evidence="3">SM1354</strain>
    </source>
</reference>
<evidence type="ECO:0000313" key="4">
    <source>
        <dbReference type="Proteomes" id="UP000642920"/>
    </source>
</evidence>
<dbReference type="RefSeq" id="WP_201920675.1">
    <property type="nucleotide sequence ID" value="NZ_JAERQG010000002.1"/>
</dbReference>
<feature type="chain" id="PRO_5037427490" evidence="1">
    <location>
        <begin position="21"/>
        <end position="238"/>
    </location>
</feature>
<feature type="domain" description="Outer membrane protein beta-barrel" evidence="2">
    <location>
        <begin position="21"/>
        <end position="209"/>
    </location>
</feature>
<evidence type="ECO:0000313" key="3">
    <source>
        <dbReference type="EMBL" id="MBL0765642.1"/>
    </source>
</evidence>
<name>A0A937AMX5_9BACT</name>
<dbReference type="AlphaFoldDB" id="A0A937AMX5"/>
<accession>A0A937AMX5</accession>
<evidence type="ECO:0000256" key="1">
    <source>
        <dbReference type="SAM" id="SignalP"/>
    </source>
</evidence>
<dbReference type="Proteomes" id="UP000642920">
    <property type="component" value="Unassembled WGS sequence"/>
</dbReference>
<dbReference type="EMBL" id="JAERQG010000002">
    <property type="protein sequence ID" value="MBL0765642.1"/>
    <property type="molecule type" value="Genomic_DNA"/>
</dbReference>
<proteinExistence type="predicted"/>
<protein>
    <submittedName>
        <fullName evidence="3">PorT family protein</fullName>
    </submittedName>
</protein>
<keyword evidence="1" id="KW-0732">Signal</keyword>
<dbReference type="InterPro" id="IPR025665">
    <property type="entry name" value="Beta-barrel_OMP_2"/>
</dbReference>
<organism evidence="3 4">
    <name type="scientific">Marivirga atlantica</name>
    <dbReference type="NCBI Taxonomy" id="1548457"/>
    <lineage>
        <taxon>Bacteria</taxon>
        <taxon>Pseudomonadati</taxon>
        <taxon>Bacteroidota</taxon>
        <taxon>Cytophagia</taxon>
        <taxon>Cytophagales</taxon>
        <taxon>Marivirgaceae</taxon>
        <taxon>Marivirga</taxon>
    </lineage>
</organism>
<sequence>MKKLLTTTLSVILFAFATKAQIQIGIKQGVNFSNFAYVISDETAQFYDNFDVKGSAGFHLGGSMNYRFTDQIGLQVEMMYSQQGARFDLVEIVYFNQDVYLVEYELKRRMNYLNFPFMLNYQTLSGLNFEGGFGLGFLLSSKDAYKTETNIAELFFNNPQLNEFIGIRDQDSKEVHYSAELYFALGVGYQLPSGLNFGMRWMTGIGNSLDESSDLYIEGEMLINKLLQFSIGFPIYGN</sequence>
<dbReference type="Pfam" id="PF13568">
    <property type="entry name" value="OMP_b-brl_2"/>
    <property type="match status" value="1"/>
</dbReference>
<feature type="signal peptide" evidence="1">
    <location>
        <begin position="1"/>
        <end position="20"/>
    </location>
</feature>
<evidence type="ECO:0000259" key="2">
    <source>
        <dbReference type="Pfam" id="PF13568"/>
    </source>
</evidence>
<comment type="caution">
    <text evidence="3">The sequence shown here is derived from an EMBL/GenBank/DDBJ whole genome shotgun (WGS) entry which is preliminary data.</text>
</comment>